<protein>
    <submittedName>
        <fullName evidence="2">BMERB domain-containing protein</fullName>
    </submittedName>
</protein>
<reference evidence="2" key="1">
    <citation type="submission" date="2022-11" db="UniProtKB">
        <authorList>
            <consortium name="WormBaseParasite"/>
        </authorList>
    </citation>
    <scope>IDENTIFICATION</scope>
</reference>
<organism evidence="1 2">
    <name type="scientific">Panagrolaimus sp. PS1159</name>
    <dbReference type="NCBI Taxonomy" id="55785"/>
    <lineage>
        <taxon>Eukaryota</taxon>
        <taxon>Metazoa</taxon>
        <taxon>Ecdysozoa</taxon>
        <taxon>Nematoda</taxon>
        <taxon>Chromadorea</taxon>
        <taxon>Rhabditida</taxon>
        <taxon>Tylenchina</taxon>
        <taxon>Panagrolaimomorpha</taxon>
        <taxon>Panagrolaimoidea</taxon>
        <taxon>Panagrolaimidae</taxon>
        <taxon>Panagrolaimus</taxon>
    </lineage>
</organism>
<evidence type="ECO:0000313" key="1">
    <source>
        <dbReference type="Proteomes" id="UP000887580"/>
    </source>
</evidence>
<name>A0AC35EX94_9BILA</name>
<dbReference type="Proteomes" id="UP000887580">
    <property type="component" value="Unplaced"/>
</dbReference>
<proteinExistence type="predicted"/>
<sequence>PIPVKRKIEFTENRNFETLEAIVDELKRVKAEHERLEMIGRNIEKEILFKLGKETIEWKKDKKVEEWVSIIEQKCSAIRREAVLIHVWLEKYLNDIHADTEYQLRCVLERNEGKDRSQEDVSREAELLEVLVDIMSLKNGMIESEIMQLKIQ</sequence>
<accession>A0AC35EX94</accession>
<dbReference type="WBParaSite" id="PS1159_v2.g11743.t2">
    <property type="protein sequence ID" value="PS1159_v2.g11743.t2"/>
    <property type="gene ID" value="PS1159_v2.g11743"/>
</dbReference>
<evidence type="ECO:0000313" key="2">
    <source>
        <dbReference type="WBParaSite" id="PS1159_v2.g11743.t2"/>
    </source>
</evidence>